<dbReference type="AlphaFoldDB" id="A0A381SZS8"/>
<evidence type="ECO:0000259" key="3">
    <source>
        <dbReference type="Pfam" id="PF13439"/>
    </source>
</evidence>
<dbReference type="Pfam" id="PF13439">
    <property type="entry name" value="Glyco_transf_4"/>
    <property type="match status" value="1"/>
</dbReference>
<gene>
    <name evidence="4" type="ORF">METZ01_LOCUS60801</name>
</gene>
<dbReference type="GO" id="GO:0009103">
    <property type="term" value="P:lipopolysaccharide biosynthetic process"/>
    <property type="evidence" value="ECO:0007669"/>
    <property type="project" value="TreeGrafter"/>
</dbReference>
<feature type="domain" description="Glycosyl transferase family 1" evidence="2">
    <location>
        <begin position="99"/>
        <end position="259"/>
    </location>
</feature>
<name>A0A381SZS8_9ZZZZ</name>
<dbReference type="Pfam" id="PF00534">
    <property type="entry name" value="Glycos_transf_1"/>
    <property type="match status" value="1"/>
</dbReference>
<dbReference type="Gene3D" id="3.40.50.2000">
    <property type="entry name" value="Glycogen Phosphorylase B"/>
    <property type="match status" value="2"/>
</dbReference>
<protein>
    <recommendedName>
        <fullName evidence="5">Glycosyl transferase family 1 domain-containing protein</fullName>
    </recommendedName>
</protein>
<dbReference type="GO" id="GO:0016757">
    <property type="term" value="F:glycosyltransferase activity"/>
    <property type="evidence" value="ECO:0007669"/>
    <property type="project" value="InterPro"/>
</dbReference>
<dbReference type="PANTHER" id="PTHR46401:SF2">
    <property type="entry name" value="GLYCOSYLTRANSFERASE WBBK-RELATED"/>
    <property type="match status" value="1"/>
</dbReference>
<dbReference type="CDD" id="cd03809">
    <property type="entry name" value="GT4_MtfB-like"/>
    <property type="match status" value="1"/>
</dbReference>
<evidence type="ECO:0008006" key="5">
    <source>
        <dbReference type="Google" id="ProtNLM"/>
    </source>
</evidence>
<organism evidence="4">
    <name type="scientific">marine metagenome</name>
    <dbReference type="NCBI Taxonomy" id="408172"/>
    <lineage>
        <taxon>unclassified sequences</taxon>
        <taxon>metagenomes</taxon>
        <taxon>ecological metagenomes</taxon>
    </lineage>
</organism>
<evidence type="ECO:0000259" key="2">
    <source>
        <dbReference type="Pfam" id="PF00534"/>
    </source>
</evidence>
<proteinExistence type="predicted"/>
<dbReference type="PANTHER" id="PTHR46401">
    <property type="entry name" value="GLYCOSYLTRANSFERASE WBBK-RELATED"/>
    <property type="match status" value="1"/>
</dbReference>
<sequence>APHYTLPFTTPCHSVVTIHDCIHLLFPQYLPNRVAHIYARTALWIAANRSSRVLTVSEASKNDILRFFKIDPQKISVIPNGIERQFKIEPSAEAIARVQERYQLKSPFLLYVGNVKPHKNLERLIDAFFKLRKDGLKTLTLLIIGDEITKYTTLRRTVHRYQLHKYVRFLGFVPSDTLSILYRLANAFVFPSLYEGFGLPPLEAMASGTPVVTSNVSSLPEVVGNAAMLVDPYDVDSIANGIQAVLEDSAYREKLTKNGLDRAKMYSWERSVIKIKQIYDELSSS</sequence>
<accession>A0A381SZS8</accession>
<evidence type="ECO:0000256" key="1">
    <source>
        <dbReference type="ARBA" id="ARBA00022679"/>
    </source>
</evidence>
<evidence type="ECO:0000313" key="4">
    <source>
        <dbReference type="EMBL" id="SVA07947.1"/>
    </source>
</evidence>
<feature type="domain" description="Glycosyltransferase subfamily 4-like N-terminal" evidence="3">
    <location>
        <begin position="13"/>
        <end position="84"/>
    </location>
</feature>
<reference evidence="4" key="1">
    <citation type="submission" date="2018-05" db="EMBL/GenBank/DDBJ databases">
        <authorList>
            <person name="Lanie J.A."/>
            <person name="Ng W.-L."/>
            <person name="Kazmierczak K.M."/>
            <person name="Andrzejewski T.M."/>
            <person name="Davidsen T.M."/>
            <person name="Wayne K.J."/>
            <person name="Tettelin H."/>
            <person name="Glass J.I."/>
            <person name="Rusch D."/>
            <person name="Podicherti R."/>
            <person name="Tsui H.-C.T."/>
            <person name="Winkler M.E."/>
        </authorList>
    </citation>
    <scope>NUCLEOTIDE SEQUENCE</scope>
</reference>
<keyword evidence="1" id="KW-0808">Transferase</keyword>
<dbReference type="InterPro" id="IPR001296">
    <property type="entry name" value="Glyco_trans_1"/>
</dbReference>
<feature type="non-terminal residue" evidence="4">
    <location>
        <position position="1"/>
    </location>
</feature>
<dbReference type="FunFam" id="3.40.50.2000:FF:000119">
    <property type="entry name" value="Glycosyl transferase group 1"/>
    <property type="match status" value="1"/>
</dbReference>
<dbReference type="SUPFAM" id="SSF53756">
    <property type="entry name" value="UDP-Glycosyltransferase/glycogen phosphorylase"/>
    <property type="match status" value="1"/>
</dbReference>
<dbReference type="InterPro" id="IPR028098">
    <property type="entry name" value="Glyco_trans_4-like_N"/>
</dbReference>
<dbReference type="EMBL" id="UINC01003626">
    <property type="protein sequence ID" value="SVA07947.1"/>
    <property type="molecule type" value="Genomic_DNA"/>
</dbReference>